<evidence type="ECO:0000256" key="1">
    <source>
        <dbReference type="SAM" id="Phobius"/>
    </source>
</evidence>
<evidence type="ECO:0000313" key="3">
    <source>
        <dbReference type="Proteomes" id="UP000247437"/>
    </source>
</evidence>
<reference evidence="2 3" key="1">
    <citation type="journal article" date="2018" name="Appl. Microbiol. Biotechnol.">
        <title>Characterization of the caprolactam degradation pathway in Pseudomonas jessenii using mass spectrometry-based proteomics.</title>
        <authorList>
            <person name="Otzen M."/>
            <person name="Palacio C."/>
            <person name="Janssen D.B."/>
        </authorList>
    </citation>
    <scope>NUCLEOTIDE SEQUENCE [LARGE SCALE GENOMIC DNA]</scope>
    <source>
        <strain evidence="2 3">GO3</strain>
    </source>
</reference>
<sequence length="95" mass="11102">MGRFGMFDVHFLLLFSGAGPTRECRLHEQRMETAKARRQLQVTDNRTLILLSIFPFYQKRIHKNLFLKVLFVVLGSFYDAILFLVIFVILITSGH</sequence>
<accession>A0A2W0EGZ0</accession>
<dbReference type="Proteomes" id="UP000247437">
    <property type="component" value="Unassembled WGS sequence"/>
</dbReference>
<comment type="caution">
    <text evidence="2">The sequence shown here is derived from an EMBL/GenBank/DDBJ whole genome shotgun (WGS) entry which is preliminary data.</text>
</comment>
<proteinExistence type="predicted"/>
<feature type="transmembrane region" description="Helical" evidence="1">
    <location>
        <begin position="65"/>
        <end position="91"/>
    </location>
</feature>
<organism evidence="2 3">
    <name type="scientific">Pseudomonas jessenii</name>
    <dbReference type="NCBI Taxonomy" id="77298"/>
    <lineage>
        <taxon>Bacteria</taxon>
        <taxon>Pseudomonadati</taxon>
        <taxon>Pseudomonadota</taxon>
        <taxon>Gammaproteobacteria</taxon>
        <taxon>Pseudomonadales</taxon>
        <taxon>Pseudomonadaceae</taxon>
        <taxon>Pseudomonas</taxon>
    </lineage>
</organism>
<dbReference type="AlphaFoldDB" id="A0A2W0EGZ0"/>
<keyword evidence="1" id="KW-0812">Transmembrane</keyword>
<protein>
    <submittedName>
        <fullName evidence="2">Uncharacterized protein</fullName>
    </submittedName>
</protein>
<gene>
    <name evidence="2" type="ORF">CRX42_27390</name>
</gene>
<dbReference type="EMBL" id="PDLL01000517">
    <property type="protein sequence ID" value="PYY67372.1"/>
    <property type="molecule type" value="Genomic_DNA"/>
</dbReference>
<name>A0A2W0EGZ0_PSEJE</name>
<keyword evidence="1" id="KW-1133">Transmembrane helix</keyword>
<keyword evidence="1" id="KW-0472">Membrane</keyword>
<evidence type="ECO:0000313" key="2">
    <source>
        <dbReference type="EMBL" id="PYY67372.1"/>
    </source>
</evidence>